<dbReference type="PANTHER" id="PTHR13561">
    <property type="entry name" value="DNA REPLICATION REGULATOR DPB11-RELATED"/>
    <property type="match status" value="1"/>
</dbReference>
<dbReference type="AlphaFoldDB" id="A0A9D4P382"/>
<dbReference type="Proteomes" id="UP000828236">
    <property type="component" value="Unassembled WGS sequence"/>
</dbReference>
<dbReference type="InterPro" id="IPR036420">
    <property type="entry name" value="BRCT_dom_sf"/>
</dbReference>
<dbReference type="GO" id="GO:0033314">
    <property type="term" value="P:mitotic DNA replication checkpoint signaling"/>
    <property type="evidence" value="ECO:0007669"/>
    <property type="project" value="TreeGrafter"/>
</dbReference>
<dbReference type="SUPFAM" id="SSF52113">
    <property type="entry name" value="BRCT domain"/>
    <property type="match status" value="1"/>
</dbReference>
<keyword evidence="1" id="KW-0677">Repeat</keyword>
<organism evidence="3">
    <name type="scientific">Dermatophagoides farinae</name>
    <name type="common">American house dust mite</name>
    <dbReference type="NCBI Taxonomy" id="6954"/>
    <lineage>
        <taxon>Eukaryota</taxon>
        <taxon>Metazoa</taxon>
        <taxon>Ecdysozoa</taxon>
        <taxon>Arthropoda</taxon>
        <taxon>Chelicerata</taxon>
        <taxon>Arachnida</taxon>
        <taxon>Acari</taxon>
        <taxon>Acariformes</taxon>
        <taxon>Sarcoptiformes</taxon>
        <taxon>Astigmata</taxon>
        <taxon>Psoroptidia</taxon>
        <taxon>Analgoidea</taxon>
        <taxon>Pyroglyphidae</taxon>
        <taxon>Dermatophagoidinae</taxon>
        <taxon>Dermatophagoides</taxon>
    </lineage>
</organism>
<dbReference type="EMBL" id="SDOV01000003">
    <property type="protein sequence ID" value="KAH7643173.1"/>
    <property type="molecule type" value="Genomic_DNA"/>
</dbReference>
<dbReference type="Pfam" id="PF12738">
    <property type="entry name" value="PTCB-BRCT"/>
    <property type="match status" value="1"/>
</dbReference>
<dbReference type="GO" id="GO:0006270">
    <property type="term" value="P:DNA replication initiation"/>
    <property type="evidence" value="ECO:0007669"/>
    <property type="project" value="TreeGrafter"/>
</dbReference>
<protein>
    <recommendedName>
        <fullName evidence="2">BRCT domain-containing protein</fullName>
    </recommendedName>
</protein>
<dbReference type="InterPro" id="IPR001357">
    <property type="entry name" value="BRCT_dom"/>
</dbReference>
<evidence type="ECO:0000313" key="3">
    <source>
        <dbReference type="EMBL" id="KAH7643173.1"/>
    </source>
</evidence>
<dbReference type="PANTHER" id="PTHR13561:SF20">
    <property type="entry name" value="DNA TOPOISOMERASE 2-BINDING PROTEIN 1"/>
    <property type="match status" value="1"/>
</dbReference>
<evidence type="ECO:0000256" key="1">
    <source>
        <dbReference type="ARBA" id="ARBA00022737"/>
    </source>
</evidence>
<comment type="caution">
    <text evidence="3">The sequence shown here is derived from an EMBL/GenBank/DDBJ whole genome shotgun (WGS) entry which is preliminary data.</text>
</comment>
<feature type="domain" description="BRCT" evidence="2">
    <location>
        <begin position="115"/>
        <end position="164"/>
    </location>
</feature>
<name>A0A9D4P382_DERFA</name>
<reference evidence="3" key="1">
    <citation type="submission" date="2020-06" db="EMBL/GenBank/DDBJ databases">
        <authorList>
            <person name="Ji K."/>
            <person name="Li J."/>
        </authorList>
    </citation>
    <scope>NUCLEOTIDE SEQUENCE</scope>
    <source>
        <strain evidence="3">JKM2019</strain>
        <tissue evidence="3">Whole body</tissue>
    </source>
</reference>
<accession>A0A9D4P382</accession>
<dbReference type="Gene3D" id="3.40.50.10190">
    <property type="entry name" value="BRCT domain"/>
    <property type="match status" value="1"/>
</dbReference>
<reference evidence="3" key="2">
    <citation type="journal article" date="2021" name="World Allergy Organ. J.">
        <title>Chromosome-level assembly of Dermatophagoides farinae genome and transcriptome reveals two novel allergens Der f 37 and Der f 39.</title>
        <authorList>
            <person name="Chen J."/>
            <person name="Cai Z."/>
            <person name="Fan D."/>
            <person name="Hu J."/>
            <person name="Hou Y."/>
            <person name="He Y."/>
            <person name="Zhang Z."/>
            <person name="Zhao Z."/>
            <person name="Gao P."/>
            <person name="Hu W."/>
            <person name="Sun J."/>
            <person name="Li J."/>
            <person name="Ji K."/>
        </authorList>
    </citation>
    <scope>NUCLEOTIDE SEQUENCE</scope>
    <source>
        <strain evidence="3">JKM2019</strain>
    </source>
</reference>
<evidence type="ECO:0000259" key="2">
    <source>
        <dbReference type="Pfam" id="PF12738"/>
    </source>
</evidence>
<sequence>MKFLFLTFKTSNQTTSPSDIMQKAFISIQKRNYTSRLINFQMMKSTSDVLHLSNQQSYHPRIAAINRISIVTTEWIESCWAKYQHEYRLANEESIISKYRLPILHGLNIVFSGLNERDKISNIIESNGGECHSDLITKPIFKNTILLVAEKRGEHYENAQRFNIYQPGTGASRLPRLALRGCLSLTVNKLAFGCAAPLLGTQPKEGTAAPPPAWHPAKGVNFNASCLTVDFYARRFASGFRFGTAGSAMTCVLYLTPLKILRKSNINLSIKQHILTPTCSFLFV</sequence>
<proteinExistence type="predicted"/>
<dbReference type="GO" id="GO:0007095">
    <property type="term" value="P:mitotic G2 DNA damage checkpoint signaling"/>
    <property type="evidence" value="ECO:0007669"/>
    <property type="project" value="TreeGrafter"/>
</dbReference>
<gene>
    <name evidence="3" type="ORF">HUG17_9864</name>
</gene>